<dbReference type="AlphaFoldDB" id="B7VNA7"/>
<sequence length="457" mass="52081">MHKPIYKNNRKGHYVDAFKKVVWQEGMFIAPQHFQQQDRYVQNYIRQNIETLAGFSPFYGITELVLNHDLLKIGKLSIPSCSGVFPDGTQFNLKQEIVVDIPQGTIETIVYLALPISLQGNKDYCEDGQEQSRYITQSINVFDTSTSENSTVEVDVAQLNIGLKFAGEDTSGFTLIPVAKILEISDSDEVIYDRSFIPACLHYGASTLLVERVKEIHALVSNRAQNLLKRLEAGQDQKSPQSMMQDFLWLQTLSSWLPWFELTISNTKYPTHELYSKLKQFEAQVMALTPAIPDACPPLKYDKLYDNFNPLFSSLRNLLTLVQQDSVIEFKWDISLFEKRRLLRTLIKDPSSIYNRRFVLSVKSDISSTELNELFPISAKLSSNNKIVELVRSSLSGISLKPLPIAPSELKPMQGVAYFEVDTKDRNWLDMLDTRDAIALHVDARIPTLEVVLYALR</sequence>
<dbReference type="Proteomes" id="UP000009100">
    <property type="component" value="Chromosome 1"/>
</dbReference>
<dbReference type="KEGG" id="vsp:VS_1320"/>
<protein>
    <recommendedName>
        <fullName evidence="3">Type VI secretion system baseplate subunit TssK</fullName>
    </recommendedName>
</protein>
<reference evidence="1 2" key="1">
    <citation type="submission" date="2009-02" db="EMBL/GenBank/DDBJ databases">
        <title>Vibrio splendidus str. LGP32 complete genome.</title>
        <authorList>
            <person name="Mazel D."/>
            <person name="Le Roux F."/>
        </authorList>
    </citation>
    <scope>NUCLEOTIDE SEQUENCE [LARGE SCALE GENOMIC DNA]</scope>
    <source>
        <strain evidence="1 2">LGP32</strain>
    </source>
</reference>
<name>B7VNA7_VIBA3</name>
<evidence type="ECO:0000313" key="2">
    <source>
        <dbReference type="Proteomes" id="UP000009100"/>
    </source>
</evidence>
<dbReference type="HOGENOM" id="CLU_031690_3_0_6"/>
<proteinExistence type="predicted"/>
<organism evidence="1 2">
    <name type="scientific">Vibrio atlanticus (strain LGP32)</name>
    <name type="common">Vibrio splendidus (strain Mel32)</name>
    <dbReference type="NCBI Taxonomy" id="575788"/>
    <lineage>
        <taxon>Bacteria</taxon>
        <taxon>Pseudomonadati</taxon>
        <taxon>Pseudomonadota</taxon>
        <taxon>Gammaproteobacteria</taxon>
        <taxon>Vibrionales</taxon>
        <taxon>Vibrionaceae</taxon>
        <taxon>Vibrio</taxon>
    </lineage>
</organism>
<evidence type="ECO:0000313" key="1">
    <source>
        <dbReference type="EMBL" id="CAV18460.1"/>
    </source>
</evidence>
<gene>
    <name evidence="1" type="ordered locus">VS_1320</name>
</gene>
<dbReference type="eggNOG" id="COG3522">
    <property type="taxonomic scope" value="Bacteria"/>
</dbReference>
<dbReference type="EMBL" id="FM954972">
    <property type="protein sequence ID" value="CAV18460.1"/>
    <property type="molecule type" value="Genomic_DNA"/>
</dbReference>
<evidence type="ECO:0008006" key="3">
    <source>
        <dbReference type="Google" id="ProtNLM"/>
    </source>
</evidence>
<accession>B7VNA7</accession>
<dbReference type="PANTHER" id="PTHR35566">
    <property type="entry name" value="BLR3599 PROTEIN"/>
    <property type="match status" value="1"/>
</dbReference>
<dbReference type="Pfam" id="PF05936">
    <property type="entry name" value="T6SS_VasE"/>
    <property type="match status" value="1"/>
</dbReference>
<dbReference type="InterPro" id="IPR010263">
    <property type="entry name" value="T6SS_TssK"/>
</dbReference>
<dbReference type="STRING" id="575788.VS_1320"/>
<dbReference type="NCBIfam" id="TIGR03353">
    <property type="entry name" value="VI_chp_4"/>
    <property type="match status" value="1"/>
</dbReference>
<dbReference type="PANTHER" id="PTHR35566:SF1">
    <property type="entry name" value="TYPE VI SECRETION SYSTEM BASEPLATE COMPONENT TSSK1"/>
    <property type="match status" value="1"/>
</dbReference>